<dbReference type="AlphaFoldDB" id="A0A4R7S211"/>
<evidence type="ECO:0000313" key="2">
    <source>
        <dbReference type="EMBL" id="TDU71468.1"/>
    </source>
</evidence>
<evidence type="ECO:0000313" key="3">
    <source>
        <dbReference type="Proteomes" id="UP000295662"/>
    </source>
</evidence>
<gene>
    <name evidence="2" type="ORF">EI77_02595</name>
</gene>
<comment type="caution">
    <text evidence="2">The sequence shown here is derived from an EMBL/GenBank/DDBJ whole genome shotgun (WGS) entry which is preliminary data.</text>
</comment>
<feature type="compositionally biased region" description="Acidic residues" evidence="1">
    <location>
        <begin position="617"/>
        <end position="628"/>
    </location>
</feature>
<feature type="compositionally biased region" description="Gly residues" evidence="1">
    <location>
        <begin position="79"/>
        <end position="90"/>
    </location>
</feature>
<evidence type="ECO:0000256" key="1">
    <source>
        <dbReference type="SAM" id="MobiDB-lite"/>
    </source>
</evidence>
<feature type="region of interest" description="Disordered" evidence="1">
    <location>
        <begin position="1"/>
        <end position="20"/>
    </location>
</feature>
<reference evidence="2 3" key="1">
    <citation type="submission" date="2019-03" db="EMBL/GenBank/DDBJ databases">
        <title>Genomic Encyclopedia of Archaeal and Bacterial Type Strains, Phase II (KMG-II): from individual species to whole genera.</title>
        <authorList>
            <person name="Goeker M."/>
        </authorList>
    </citation>
    <scope>NUCLEOTIDE SEQUENCE [LARGE SCALE GENOMIC DNA]</scope>
    <source>
        <strain evidence="2 3">ATCC 25309</strain>
    </source>
</reference>
<dbReference type="Proteomes" id="UP000295662">
    <property type="component" value="Unassembled WGS sequence"/>
</dbReference>
<organism evidence="2 3">
    <name type="scientific">Prosthecobacter fusiformis</name>
    <dbReference type="NCBI Taxonomy" id="48464"/>
    <lineage>
        <taxon>Bacteria</taxon>
        <taxon>Pseudomonadati</taxon>
        <taxon>Verrucomicrobiota</taxon>
        <taxon>Verrucomicrobiia</taxon>
        <taxon>Verrucomicrobiales</taxon>
        <taxon>Verrucomicrobiaceae</taxon>
        <taxon>Prosthecobacter</taxon>
    </lineage>
</organism>
<feature type="region of interest" description="Disordered" evidence="1">
    <location>
        <begin position="34"/>
        <end position="138"/>
    </location>
</feature>
<feature type="compositionally biased region" description="Basic and acidic residues" evidence="1">
    <location>
        <begin position="42"/>
        <end position="78"/>
    </location>
</feature>
<feature type="compositionally biased region" description="Basic and acidic residues" evidence="1">
    <location>
        <begin position="113"/>
        <end position="138"/>
    </location>
</feature>
<accession>A0A4R7S211</accession>
<feature type="compositionally biased region" description="Low complexity" evidence="1">
    <location>
        <begin position="1"/>
        <end position="15"/>
    </location>
</feature>
<dbReference type="RefSeq" id="WP_133795619.1">
    <property type="nucleotide sequence ID" value="NZ_SOCA01000003.1"/>
</dbReference>
<proteinExistence type="predicted"/>
<protein>
    <submittedName>
        <fullName evidence="2">Uncharacterized protein</fullName>
    </submittedName>
</protein>
<dbReference type="EMBL" id="SOCA01000003">
    <property type="protein sequence ID" value="TDU71468.1"/>
    <property type="molecule type" value="Genomic_DNA"/>
</dbReference>
<sequence>MTEPEATPETSTPKPAGMVDLSDLRMMPAWVAGMSAPGNLSKYEEREDRGPRREGGPDRRGGGGGGERRGGPPPRRDGGGGFGGGPGAAGGQSRDRGEFRPRRDGPPGQGGGPRRDDRGGPRRFGDRDRGPERPQREWVEIPKDIKVLIEPEDKSAEALANHIRSSGHAFSMFDAARLVLAEGDRFHARFSCAPERPTGLFVTAGDGGLFLNREEALSHVLRSAAIEAYYKVEEIEMEEPKGDFKTIGVCGMTGELLGPPSHHSFQSSLLRMHRERFANMPLEEYKRRVRNEANPELVAQWKEKQKKGQRWVYIKDQAEGAEPVVFSSRAEMEAHFRRTHSEDAVIEGREVVVPGSQDKAKITHILGIMLRNAAEGARKHLFEMSQKLGGGFERRGLKLFKRRAGKLFVCRVKPRAIDPGVVFSERVAKIVEVLKTAPGMPLAKLVEAIVPSAEPVAEGEAKPQLTDDQISVLKDLRWLTNEGYVIEYSDGMVFLGVQGEPQAASTKEKAAPKSAEGESKEDSQAGAAEAATATDEAPSEVASEEAPVSEEVSHIGSLEGVSLEAQEELNESSPGPSSDDLEAESGEPELNVIEGEEGPEAVEADAELNKTAAPVIEPEEETLEEEPMAPEMPTTIIDPEAEKKAE</sequence>
<feature type="compositionally biased region" description="Basic and acidic residues" evidence="1">
    <location>
        <begin position="506"/>
        <end position="523"/>
    </location>
</feature>
<feature type="compositionally biased region" description="Basic and acidic residues" evidence="1">
    <location>
        <begin position="93"/>
        <end position="105"/>
    </location>
</feature>
<feature type="region of interest" description="Disordered" evidence="1">
    <location>
        <begin position="504"/>
        <end position="646"/>
    </location>
</feature>
<name>A0A4R7S211_9BACT</name>
<dbReference type="OrthoDB" id="187407at2"/>
<keyword evidence="3" id="KW-1185">Reference proteome</keyword>
<feature type="compositionally biased region" description="Low complexity" evidence="1">
    <location>
        <begin position="525"/>
        <end position="550"/>
    </location>
</feature>
<feature type="compositionally biased region" description="Acidic residues" evidence="1">
    <location>
        <begin position="594"/>
        <end position="606"/>
    </location>
</feature>